<dbReference type="InterPro" id="IPR058534">
    <property type="entry name" value="YjdF"/>
</dbReference>
<feature type="transmembrane region" description="Helical" evidence="1">
    <location>
        <begin position="76"/>
        <end position="95"/>
    </location>
</feature>
<sequence length="217" mass="24765">MESSSSESRREYRTEAPPLRENRLLQVLLAYTILFFIVMGVNPSHRMEWLAEHVTTFAVFYLILKFQRQLHLSNLSYLLITIFFTLHIYGAHYGYAATPLGAWLQDLFHSQRNHYDRIVHFSFGLLFAYPCYEVLTRAVGLQGLMARCIACALILAAGAFYELVECWASCALVPGRGLDAIGAQGDIWDTQHDMALALYGSILTLSYPGWRRLFGDR</sequence>
<protein>
    <recommendedName>
        <fullName evidence="4">DUF2238 domain-containing protein</fullName>
    </recommendedName>
</protein>
<evidence type="ECO:0000313" key="2">
    <source>
        <dbReference type="EMBL" id="EGO65130.1"/>
    </source>
</evidence>
<evidence type="ECO:0000256" key="1">
    <source>
        <dbReference type="SAM" id="Phobius"/>
    </source>
</evidence>
<feature type="transmembrane region" description="Helical" evidence="1">
    <location>
        <begin position="47"/>
        <end position="64"/>
    </location>
</feature>
<evidence type="ECO:0000313" key="3">
    <source>
        <dbReference type="Proteomes" id="UP000003240"/>
    </source>
</evidence>
<dbReference type="AlphaFoldDB" id="F7NFR7"/>
<dbReference type="RefSeq" id="WP_004573117.1">
    <property type="nucleotide sequence ID" value="NZ_AFGF01000032.1"/>
</dbReference>
<dbReference type="Proteomes" id="UP000003240">
    <property type="component" value="Unassembled WGS sequence"/>
</dbReference>
<dbReference type="EMBL" id="AFGF01000032">
    <property type="protein sequence ID" value="EGO65130.1"/>
    <property type="molecule type" value="Genomic_DNA"/>
</dbReference>
<keyword evidence="1" id="KW-0472">Membrane</keyword>
<name>F7NFR7_9FIRM</name>
<dbReference type="PIRSF" id="PIRSF020606">
    <property type="entry name" value="UCP020606"/>
    <property type="match status" value="1"/>
</dbReference>
<comment type="caution">
    <text evidence="2">The sequence shown here is derived from an EMBL/GenBank/DDBJ whole genome shotgun (WGS) entry which is preliminary data.</text>
</comment>
<evidence type="ECO:0008006" key="4">
    <source>
        <dbReference type="Google" id="ProtNLM"/>
    </source>
</evidence>
<dbReference type="InterPro" id="IPR014509">
    <property type="entry name" value="YjdF-like"/>
</dbReference>
<gene>
    <name evidence="2" type="ORF">ALO_04493</name>
</gene>
<dbReference type="eggNOG" id="COG3647">
    <property type="taxonomic scope" value="Bacteria"/>
</dbReference>
<accession>F7NFR7</accession>
<dbReference type="OrthoDB" id="9786473at2"/>
<organism evidence="2 3">
    <name type="scientific">Acetonema longum DSM 6540</name>
    <dbReference type="NCBI Taxonomy" id="1009370"/>
    <lineage>
        <taxon>Bacteria</taxon>
        <taxon>Bacillati</taxon>
        <taxon>Bacillota</taxon>
        <taxon>Negativicutes</taxon>
        <taxon>Acetonemataceae</taxon>
        <taxon>Acetonema</taxon>
    </lineage>
</organism>
<reference evidence="2 3" key="1">
    <citation type="journal article" date="2011" name="EMBO J.">
        <title>Structural diversity of bacterial flagellar motors.</title>
        <authorList>
            <person name="Chen S."/>
            <person name="Beeby M."/>
            <person name="Murphy G.E."/>
            <person name="Leadbetter J.R."/>
            <person name="Hendrixson D.R."/>
            <person name="Briegel A."/>
            <person name="Li Z."/>
            <person name="Shi J."/>
            <person name="Tocheva E.I."/>
            <person name="Muller A."/>
            <person name="Dobro M.J."/>
            <person name="Jensen G.J."/>
        </authorList>
    </citation>
    <scope>NUCLEOTIDE SEQUENCE [LARGE SCALE GENOMIC DNA]</scope>
    <source>
        <strain evidence="2 3">DSM 6540</strain>
    </source>
</reference>
<dbReference type="Pfam" id="PF09997">
    <property type="entry name" value="DUF2238"/>
    <property type="match status" value="1"/>
</dbReference>
<proteinExistence type="predicted"/>
<feature type="transmembrane region" description="Helical" evidence="1">
    <location>
        <begin position="144"/>
        <end position="164"/>
    </location>
</feature>
<feature type="transmembrane region" description="Helical" evidence="1">
    <location>
        <begin position="115"/>
        <end position="132"/>
    </location>
</feature>
<keyword evidence="1" id="KW-1133">Transmembrane helix</keyword>
<feature type="transmembrane region" description="Helical" evidence="1">
    <location>
        <begin position="23"/>
        <end position="41"/>
    </location>
</feature>
<dbReference type="STRING" id="1009370.ALO_04493"/>
<keyword evidence="3" id="KW-1185">Reference proteome</keyword>
<keyword evidence="1" id="KW-0812">Transmembrane</keyword>